<keyword evidence="2" id="KW-1185">Reference proteome</keyword>
<gene>
    <name evidence="1" type="ORF">LX24_00968</name>
</gene>
<accession>A0A5S4ZU34</accession>
<comment type="caution">
    <text evidence="1">The sequence shown here is derived from an EMBL/GenBank/DDBJ whole genome shotgun (WGS) entry which is preliminary data.</text>
</comment>
<dbReference type="Proteomes" id="UP000323166">
    <property type="component" value="Unassembled WGS sequence"/>
</dbReference>
<reference evidence="1 2" key="1">
    <citation type="submission" date="2019-07" db="EMBL/GenBank/DDBJ databases">
        <title>Genomic Encyclopedia of Type Strains, Phase I: the one thousand microbial genomes (KMG-I) project.</title>
        <authorList>
            <person name="Kyrpides N."/>
        </authorList>
    </citation>
    <scope>NUCLEOTIDE SEQUENCE [LARGE SCALE GENOMIC DNA]</scope>
    <source>
        <strain evidence="1 2">DSM 6562</strain>
    </source>
</reference>
<name>A0A5S4ZU34_9FIRM</name>
<evidence type="ECO:0000313" key="2">
    <source>
        <dbReference type="Proteomes" id="UP000323166"/>
    </source>
</evidence>
<proteinExistence type="predicted"/>
<evidence type="ECO:0000313" key="1">
    <source>
        <dbReference type="EMBL" id="TYO96500.1"/>
    </source>
</evidence>
<organism evidence="1 2">
    <name type="scientific">Desulfallas thermosapovorans DSM 6562</name>
    <dbReference type="NCBI Taxonomy" id="1121431"/>
    <lineage>
        <taxon>Bacteria</taxon>
        <taxon>Bacillati</taxon>
        <taxon>Bacillota</taxon>
        <taxon>Clostridia</taxon>
        <taxon>Eubacteriales</taxon>
        <taxon>Desulfallaceae</taxon>
        <taxon>Desulfallas</taxon>
    </lineage>
</organism>
<protein>
    <submittedName>
        <fullName evidence="1">Uncharacterized protein</fullName>
    </submittedName>
</protein>
<dbReference type="AlphaFoldDB" id="A0A5S4ZU34"/>
<dbReference type="EMBL" id="VNHM01000004">
    <property type="protein sequence ID" value="TYO96500.1"/>
    <property type="molecule type" value="Genomic_DNA"/>
</dbReference>
<sequence>MTGATGTGNSPINAPCGTTHGKQCYYPLNTQEPLRELPERFFDVYLLPCALCILAQVSFNETTRLNTGLPGTVSLSTQK</sequence>